<sequence length="151" mass="16459">MNTFFQVIERPNGWPLGLGNINMRFRVTQNPQAAAAAVAAHTAAADQSSSEMPSPSFSSFSSSNLDTESTASFFQDQSVSLGRLIGIRPGNRGSLQFPNTMQFRQHRSFSSPRSNAEVSRAHGVETSQGLCVPLLQNVIEKMSRSKSTSRH</sequence>
<accession>A0ABD2ZU36</accession>
<dbReference type="Proteomes" id="UP001630127">
    <property type="component" value="Unassembled WGS sequence"/>
</dbReference>
<dbReference type="AlphaFoldDB" id="A0ABD2ZU36"/>
<reference evidence="2 3" key="1">
    <citation type="submission" date="2024-11" db="EMBL/GenBank/DDBJ databases">
        <title>A near-complete genome assembly of Cinchona calisaya.</title>
        <authorList>
            <person name="Lian D.C."/>
            <person name="Zhao X.W."/>
            <person name="Wei L."/>
        </authorList>
    </citation>
    <scope>NUCLEOTIDE SEQUENCE [LARGE SCALE GENOMIC DNA]</scope>
    <source>
        <tissue evidence="2">Nenye</tissue>
    </source>
</reference>
<protein>
    <submittedName>
        <fullName evidence="2">Uncharacterized protein</fullName>
    </submittedName>
</protein>
<evidence type="ECO:0000256" key="1">
    <source>
        <dbReference type="SAM" id="MobiDB-lite"/>
    </source>
</evidence>
<keyword evidence="3" id="KW-1185">Reference proteome</keyword>
<name>A0ABD2ZU36_9GENT</name>
<dbReference type="InterPro" id="IPR040344">
    <property type="entry name" value="At3g17950-like"/>
</dbReference>
<feature type="compositionally biased region" description="Polar residues" evidence="1">
    <location>
        <begin position="104"/>
        <end position="117"/>
    </location>
</feature>
<dbReference type="EMBL" id="JBJUIK010000007">
    <property type="protein sequence ID" value="KAL3522326.1"/>
    <property type="molecule type" value="Genomic_DNA"/>
</dbReference>
<comment type="caution">
    <text evidence="2">The sequence shown here is derived from an EMBL/GenBank/DDBJ whole genome shotgun (WGS) entry which is preliminary data.</text>
</comment>
<dbReference type="PANTHER" id="PTHR33544:SF14">
    <property type="entry name" value="PROTEIN, PUTATIVE-RELATED"/>
    <property type="match status" value="1"/>
</dbReference>
<gene>
    <name evidence="2" type="ORF">ACH5RR_015160</name>
</gene>
<evidence type="ECO:0000313" key="2">
    <source>
        <dbReference type="EMBL" id="KAL3522326.1"/>
    </source>
</evidence>
<dbReference type="PANTHER" id="PTHR33544">
    <property type="entry name" value="DUF4005 DOMAIN-CONTAINING PROTEIN-RELATED"/>
    <property type="match status" value="1"/>
</dbReference>
<proteinExistence type="predicted"/>
<organism evidence="2 3">
    <name type="scientific">Cinchona calisaya</name>
    <dbReference type="NCBI Taxonomy" id="153742"/>
    <lineage>
        <taxon>Eukaryota</taxon>
        <taxon>Viridiplantae</taxon>
        <taxon>Streptophyta</taxon>
        <taxon>Embryophyta</taxon>
        <taxon>Tracheophyta</taxon>
        <taxon>Spermatophyta</taxon>
        <taxon>Magnoliopsida</taxon>
        <taxon>eudicotyledons</taxon>
        <taxon>Gunneridae</taxon>
        <taxon>Pentapetalae</taxon>
        <taxon>asterids</taxon>
        <taxon>lamiids</taxon>
        <taxon>Gentianales</taxon>
        <taxon>Rubiaceae</taxon>
        <taxon>Cinchonoideae</taxon>
        <taxon>Cinchoneae</taxon>
        <taxon>Cinchona</taxon>
    </lineage>
</organism>
<feature type="region of interest" description="Disordered" evidence="1">
    <location>
        <begin position="104"/>
        <end position="123"/>
    </location>
</feature>
<evidence type="ECO:0000313" key="3">
    <source>
        <dbReference type="Proteomes" id="UP001630127"/>
    </source>
</evidence>